<accession>A0ABV5FZJ3</accession>
<evidence type="ECO:0000313" key="3">
    <source>
        <dbReference type="Proteomes" id="UP001589575"/>
    </source>
</evidence>
<organism evidence="2 3">
    <name type="scientific">Citricoccus parietis</name>
    <dbReference type="NCBI Taxonomy" id="592307"/>
    <lineage>
        <taxon>Bacteria</taxon>
        <taxon>Bacillati</taxon>
        <taxon>Actinomycetota</taxon>
        <taxon>Actinomycetes</taxon>
        <taxon>Micrococcales</taxon>
        <taxon>Micrococcaceae</taxon>
        <taxon>Citricoccus</taxon>
    </lineage>
</organism>
<feature type="region of interest" description="Disordered" evidence="1">
    <location>
        <begin position="26"/>
        <end position="57"/>
    </location>
</feature>
<name>A0ABV5FZJ3_9MICC</name>
<protein>
    <submittedName>
        <fullName evidence="2">Uncharacterized protein</fullName>
    </submittedName>
</protein>
<sequence>MGRRPPWPRATPVRWVCSCGHATWLPGPDRERPASTRRHSRRVASTSVAGLHPGVAV</sequence>
<reference evidence="2 3" key="1">
    <citation type="submission" date="2024-09" db="EMBL/GenBank/DDBJ databases">
        <authorList>
            <person name="Sun Q."/>
            <person name="Mori K."/>
        </authorList>
    </citation>
    <scope>NUCLEOTIDE SEQUENCE [LARGE SCALE GENOMIC DNA]</scope>
    <source>
        <strain evidence="2 3">CCM 7609</strain>
    </source>
</reference>
<proteinExistence type="predicted"/>
<dbReference type="EMBL" id="JBHMFI010000001">
    <property type="protein sequence ID" value="MFB9072070.1"/>
    <property type="molecule type" value="Genomic_DNA"/>
</dbReference>
<evidence type="ECO:0000313" key="2">
    <source>
        <dbReference type="EMBL" id="MFB9072070.1"/>
    </source>
</evidence>
<comment type="caution">
    <text evidence="2">The sequence shown here is derived from an EMBL/GenBank/DDBJ whole genome shotgun (WGS) entry which is preliminary data.</text>
</comment>
<gene>
    <name evidence="2" type="ORF">ACFFX0_12985</name>
</gene>
<keyword evidence="3" id="KW-1185">Reference proteome</keyword>
<dbReference type="Proteomes" id="UP001589575">
    <property type="component" value="Unassembled WGS sequence"/>
</dbReference>
<evidence type="ECO:0000256" key="1">
    <source>
        <dbReference type="SAM" id="MobiDB-lite"/>
    </source>
</evidence>